<evidence type="ECO:0000313" key="1">
    <source>
        <dbReference type="EMBL" id="QUC68413.1"/>
    </source>
</evidence>
<sequence>MMDIEKTIARLFEAAGLGQILPPVTPVSGGYMHRMYRVNTPERSYAVKHLNPEIMKRPNVMDNYRKAETLEQIIEDAGIPVVAALTLNGQKMQKVANEYFYVFRWQNGSITDWNNITPDQCRQAGIIQARIHALQSRYTAPVIPELSTINWAEYIAEADRQNIIITPLLKENEQLLNDAQEALNAARLALPAIECITNEDMDPKNVMWDKGKPVMIDLECLDYGNPVSHVLQLSLQWSGITTCTLDLANTKAFFDGYLETWDNGFRNYGSVVGLAYTWIEWLEYNITRALGQCQDEEEQAMGVSEVRNTINRIRYIREKEDQIRNLLDRI</sequence>
<gene>
    <name evidence="1" type="ORF">JYE49_06900</name>
</gene>
<accession>A0AC61N0F8</accession>
<protein>
    <submittedName>
        <fullName evidence="1">Phosphotransferase</fullName>
    </submittedName>
</protein>
<name>A0AC61N0F8_9FIRM</name>
<keyword evidence="2" id="KW-1185">Reference proteome</keyword>
<dbReference type="EMBL" id="CP068393">
    <property type="protein sequence ID" value="QUC68413.1"/>
    <property type="molecule type" value="Genomic_DNA"/>
</dbReference>
<organism evidence="1 2">
    <name type="scientific">Aristaeella hokkaidonensis</name>
    <dbReference type="NCBI Taxonomy" id="3046382"/>
    <lineage>
        <taxon>Bacteria</taxon>
        <taxon>Bacillati</taxon>
        <taxon>Bacillota</taxon>
        <taxon>Clostridia</taxon>
        <taxon>Eubacteriales</taxon>
        <taxon>Aristaeellaceae</taxon>
        <taxon>Aristaeella</taxon>
    </lineage>
</organism>
<proteinExistence type="predicted"/>
<evidence type="ECO:0000313" key="2">
    <source>
        <dbReference type="Proteomes" id="UP000682782"/>
    </source>
</evidence>
<reference evidence="1" key="1">
    <citation type="submission" date="2021-01" db="EMBL/GenBank/DDBJ databases">
        <title>Complete genome sequence of Clostridiales bacterium R-7.</title>
        <authorList>
            <person name="Mahoney-Kurpe S.C."/>
            <person name="Palevich N."/>
            <person name="Koike S."/>
            <person name="Moon C.D."/>
            <person name="Attwood G.T."/>
        </authorList>
    </citation>
    <scope>NUCLEOTIDE SEQUENCE</scope>
    <source>
        <strain evidence="1">R-7</strain>
    </source>
</reference>
<dbReference type="Proteomes" id="UP000682782">
    <property type="component" value="Chromosome"/>
</dbReference>